<reference evidence="1 2" key="1">
    <citation type="submission" date="2010-08" db="EMBL/GenBank/DDBJ databases">
        <authorList>
            <person name="Muzny D."/>
            <person name="Qin X."/>
            <person name="Deng J."/>
            <person name="Jiang H."/>
            <person name="Liu Y."/>
            <person name="Qu J."/>
            <person name="Song X.-Z."/>
            <person name="Zhang L."/>
            <person name="Thornton R."/>
            <person name="Coyle M."/>
            <person name="Francisco L."/>
            <person name="Jackson L."/>
            <person name="Javaid M."/>
            <person name="Korchina V."/>
            <person name="Kovar C."/>
            <person name="Mata R."/>
            <person name="Mathew T."/>
            <person name="Ngo R."/>
            <person name="Nguyen L."/>
            <person name="Nguyen N."/>
            <person name="Okwuonu G."/>
            <person name="Ongeri F."/>
            <person name="Pham C."/>
            <person name="Simmons D."/>
            <person name="Wilczek-Boney K."/>
            <person name="Hale W."/>
            <person name="Jakkamsetti A."/>
            <person name="Pham P."/>
            <person name="Ruth R."/>
            <person name="San Lucas F."/>
            <person name="Warren J."/>
            <person name="Zhang J."/>
            <person name="Zhao Z."/>
            <person name="Zhou C."/>
            <person name="Zhu D."/>
            <person name="Lee S."/>
            <person name="Bess C."/>
            <person name="Blankenburg K."/>
            <person name="Forbes L."/>
            <person name="Fu Q."/>
            <person name="Gubbala S."/>
            <person name="Hirani K."/>
            <person name="Jayaseelan J.C."/>
            <person name="Lara F."/>
            <person name="Munidasa M."/>
            <person name="Palculict T."/>
            <person name="Patil S."/>
            <person name="Pu L.-L."/>
            <person name="Saada N."/>
            <person name="Tang L."/>
            <person name="Weissenberger G."/>
            <person name="Zhu Y."/>
            <person name="Hemphill L."/>
            <person name="Shang Y."/>
            <person name="Youmans B."/>
            <person name="Ayvaz T."/>
            <person name="Ross M."/>
            <person name="Santibanez J."/>
            <person name="Aqrawi P."/>
            <person name="Gross S."/>
            <person name="Joshi V."/>
            <person name="Fowler G."/>
            <person name="Nazareth L."/>
            <person name="Reid J."/>
            <person name="Worley K."/>
            <person name="Petrosino J."/>
            <person name="Highlander S."/>
            <person name="Gibbs R."/>
        </authorList>
    </citation>
    <scope>NUCLEOTIDE SEQUENCE [LARGE SCALE GENOMIC DNA]</scope>
    <source>
        <strain evidence="1 2">ATCC 27679</strain>
    </source>
</reference>
<dbReference type="Proteomes" id="UP000003323">
    <property type="component" value="Unassembled WGS sequence"/>
</dbReference>
<evidence type="ECO:0000313" key="2">
    <source>
        <dbReference type="Proteomes" id="UP000003323"/>
    </source>
</evidence>
<name>E0QAC1_9BIFI</name>
<gene>
    <name evidence="1" type="ORF">HMPREF0168_2079</name>
</gene>
<accession>E0QAC1</accession>
<protein>
    <submittedName>
        <fullName evidence="1">Uncharacterized protein</fullName>
    </submittedName>
</protein>
<evidence type="ECO:0000313" key="1">
    <source>
        <dbReference type="EMBL" id="EFM40452.1"/>
    </source>
</evidence>
<organism evidence="1 2">
    <name type="scientific">Bifidobacterium dentium ATCC 27679</name>
    <dbReference type="NCBI Taxonomy" id="871562"/>
    <lineage>
        <taxon>Bacteria</taxon>
        <taxon>Bacillati</taxon>
        <taxon>Actinomycetota</taxon>
        <taxon>Actinomycetes</taxon>
        <taxon>Bifidobacteriales</taxon>
        <taxon>Bifidobacteriaceae</taxon>
        <taxon>Bifidobacterium</taxon>
    </lineage>
</organism>
<dbReference type="EMBL" id="AEEQ01000014">
    <property type="protein sequence ID" value="EFM40452.1"/>
    <property type="molecule type" value="Genomic_DNA"/>
</dbReference>
<sequence length="48" mass="5651">MQQHYFPFLIGTDRSPPYKRRSTGAFDGRLVHFHRHCCVNVGWMARSS</sequence>
<dbReference type="AlphaFoldDB" id="E0QAC1"/>
<proteinExistence type="predicted"/>
<comment type="caution">
    <text evidence="1">The sequence shown here is derived from an EMBL/GenBank/DDBJ whole genome shotgun (WGS) entry which is preliminary data.</text>
</comment>
<dbReference type="HOGENOM" id="CLU_3149990_0_0_11"/>